<dbReference type="InterPro" id="IPR013149">
    <property type="entry name" value="ADH-like_C"/>
</dbReference>
<name>A0A8J2YPX3_9PROT</name>
<dbReference type="InterPro" id="IPR013154">
    <property type="entry name" value="ADH-like_N"/>
</dbReference>
<evidence type="ECO:0000313" key="4">
    <source>
        <dbReference type="Proteomes" id="UP000646365"/>
    </source>
</evidence>
<evidence type="ECO:0000259" key="2">
    <source>
        <dbReference type="SMART" id="SM00829"/>
    </source>
</evidence>
<reference evidence="3" key="1">
    <citation type="journal article" date="2014" name="Int. J. Syst. Evol. Microbiol.">
        <title>Complete genome sequence of Corynebacterium casei LMG S-19264T (=DSM 44701T), isolated from a smear-ripened cheese.</title>
        <authorList>
            <consortium name="US DOE Joint Genome Institute (JGI-PGF)"/>
            <person name="Walter F."/>
            <person name="Albersmeier A."/>
            <person name="Kalinowski J."/>
            <person name="Ruckert C."/>
        </authorList>
    </citation>
    <scope>NUCLEOTIDE SEQUENCE</scope>
    <source>
        <strain evidence="3">CGMCC 1.15725</strain>
    </source>
</reference>
<reference evidence="3" key="2">
    <citation type="submission" date="2020-09" db="EMBL/GenBank/DDBJ databases">
        <authorList>
            <person name="Sun Q."/>
            <person name="Zhou Y."/>
        </authorList>
    </citation>
    <scope>NUCLEOTIDE SEQUENCE</scope>
    <source>
        <strain evidence="3">CGMCC 1.15725</strain>
    </source>
</reference>
<dbReference type="Gene3D" id="3.40.50.720">
    <property type="entry name" value="NAD(P)-binding Rossmann-like Domain"/>
    <property type="match status" value="1"/>
</dbReference>
<dbReference type="EMBL" id="BMJQ01000002">
    <property type="protein sequence ID" value="GGF04670.1"/>
    <property type="molecule type" value="Genomic_DNA"/>
</dbReference>
<protein>
    <submittedName>
        <fullName evidence="3">Oxidoreductase</fullName>
    </submittedName>
</protein>
<dbReference type="Gene3D" id="3.90.180.10">
    <property type="entry name" value="Medium-chain alcohol dehydrogenases, catalytic domain"/>
    <property type="match status" value="1"/>
</dbReference>
<dbReference type="SUPFAM" id="SSF51735">
    <property type="entry name" value="NAD(P)-binding Rossmann-fold domains"/>
    <property type="match status" value="1"/>
</dbReference>
<dbReference type="Proteomes" id="UP000646365">
    <property type="component" value="Unassembled WGS sequence"/>
</dbReference>
<comment type="caution">
    <text evidence="3">The sequence shown here is derived from an EMBL/GenBank/DDBJ whole genome shotgun (WGS) entry which is preliminary data.</text>
</comment>
<keyword evidence="4" id="KW-1185">Reference proteome</keyword>
<dbReference type="InterPro" id="IPR051603">
    <property type="entry name" value="Zinc-ADH_QOR/CCCR"/>
</dbReference>
<dbReference type="PANTHER" id="PTHR44154">
    <property type="entry name" value="QUINONE OXIDOREDUCTASE"/>
    <property type="match status" value="1"/>
</dbReference>
<evidence type="ECO:0000313" key="3">
    <source>
        <dbReference type="EMBL" id="GGF04670.1"/>
    </source>
</evidence>
<dbReference type="InterPro" id="IPR011032">
    <property type="entry name" value="GroES-like_sf"/>
</dbReference>
<dbReference type="Pfam" id="PF00107">
    <property type="entry name" value="ADH_zinc_N"/>
    <property type="match status" value="1"/>
</dbReference>
<dbReference type="GO" id="GO:0016491">
    <property type="term" value="F:oxidoreductase activity"/>
    <property type="evidence" value="ECO:0007669"/>
    <property type="project" value="InterPro"/>
</dbReference>
<dbReference type="Pfam" id="PF08240">
    <property type="entry name" value="ADH_N"/>
    <property type="match status" value="1"/>
</dbReference>
<feature type="domain" description="Enoyl reductase (ER)" evidence="2">
    <location>
        <begin position="10"/>
        <end position="319"/>
    </location>
</feature>
<dbReference type="InterPro" id="IPR036291">
    <property type="entry name" value="NAD(P)-bd_dom_sf"/>
</dbReference>
<gene>
    <name evidence="3" type="ORF">GCM10011611_07600</name>
</gene>
<dbReference type="InterPro" id="IPR020843">
    <property type="entry name" value="ER"/>
</dbReference>
<dbReference type="RefSeq" id="WP_189042710.1">
    <property type="nucleotide sequence ID" value="NZ_BMJQ01000002.1"/>
</dbReference>
<sequence>MRAIQFTEFGDPSKLQLATLLDPQPDEATAVIRIKAASVNPSDVKNVAGQMEHTVLPRVPGRDFSGIVEHGPAEWLGAEVWGTGGDIGFLEDGTHAERIAFPIASLVRKPTNLDHATASAIGVNFVIAWLGTVTYAGLAAGETIAVVGAGGGVGGAVVQIAKARGCRVMAIDRRPPSPESPAGRLIDDYVPADADVPAEVRRLTGGTGASVVFDAVGGVMFEPALLSLAHRGRLVEISGTGKRRVEFDVIDFYHNESRIFGADSRKLDTSASAALLADLVPGFESGAYSPPVIAATYPLEEARAAYEAVAKGTAGRVVLTP</sequence>
<organism evidence="3 4">
    <name type="scientific">Aliidongia dinghuensis</name>
    <dbReference type="NCBI Taxonomy" id="1867774"/>
    <lineage>
        <taxon>Bacteria</taxon>
        <taxon>Pseudomonadati</taxon>
        <taxon>Pseudomonadota</taxon>
        <taxon>Alphaproteobacteria</taxon>
        <taxon>Rhodospirillales</taxon>
        <taxon>Dongiaceae</taxon>
        <taxon>Aliidongia</taxon>
    </lineage>
</organism>
<evidence type="ECO:0000256" key="1">
    <source>
        <dbReference type="ARBA" id="ARBA00022857"/>
    </source>
</evidence>
<dbReference type="AlphaFoldDB" id="A0A8J2YPX3"/>
<dbReference type="SMART" id="SM00829">
    <property type="entry name" value="PKS_ER"/>
    <property type="match status" value="1"/>
</dbReference>
<dbReference type="PANTHER" id="PTHR44154:SF1">
    <property type="entry name" value="QUINONE OXIDOREDUCTASE"/>
    <property type="match status" value="1"/>
</dbReference>
<dbReference type="SUPFAM" id="SSF50129">
    <property type="entry name" value="GroES-like"/>
    <property type="match status" value="1"/>
</dbReference>
<accession>A0A8J2YPX3</accession>
<keyword evidence="1" id="KW-0521">NADP</keyword>
<proteinExistence type="predicted"/>